<organism evidence="1 2">
    <name type="scientific">Alkalispirochaeta americana</name>
    <dbReference type="NCBI Taxonomy" id="159291"/>
    <lineage>
        <taxon>Bacteria</taxon>
        <taxon>Pseudomonadati</taxon>
        <taxon>Spirochaetota</taxon>
        <taxon>Spirochaetia</taxon>
        <taxon>Spirochaetales</taxon>
        <taxon>Spirochaetaceae</taxon>
        <taxon>Alkalispirochaeta</taxon>
    </lineage>
</organism>
<gene>
    <name evidence="1" type="ORF">SAMN05920897_11832</name>
</gene>
<dbReference type="OrthoDB" id="9807975at2"/>
<dbReference type="RefSeq" id="WP_076489694.1">
    <property type="nucleotide sequence ID" value="NZ_FTMS01000018.1"/>
</dbReference>
<dbReference type="InterPro" id="IPR036249">
    <property type="entry name" value="Thioredoxin-like_sf"/>
</dbReference>
<sequence length="91" mass="9924">MKKNRVKICMGTACYVMGSTQLLRLEEEIGPDLCDLVEVEGVRCLGYCEDASRGRPPFVTVDDECIADATVETVLEALRRRRAAEDAGGAS</sequence>
<dbReference type="Pfam" id="PF01257">
    <property type="entry name" value="2Fe-2S_thioredx"/>
    <property type="match status" value="1"/>
</dbReference>
<keyword evidence="2" id="KW-1185">Reference proteome</keyword>
<name>A0A1N6WPG4_9SPIO</name>
<dbReference type="SUPFAM" id="SSF52833">
    <property type="entry name" value="Thioredoxin-like"/>
    <property type="match status" value="1"/>
</dbReference>
<dbReference type="AlphaFoldDB" id="A0A1N6WPG4"/>
<evidence type="ECO:0000313" key="2">
    <source>
        <dbReference type="Proteomes" id="UP000186400"/>
    </source>
</evidence>
<dbReference type="STRING" id="159291.SAMN05920897_11832"/>
<evidence type="ECO:0000313" key="1">
    <source>
        <dbReference type="EMBL" id="SIQ91911.1"/>
    </source>
</evidence>
<proteinExistence type="predicted"/>
<reference evidence="1 2" key="1">
    <citation type="submission" date="2017-01" db="EMBL/GenBank/DDBJ databases">
        <authorList>
            <person name="Mah S.A."/>
            <person name="Swanson W.J."/>
            <person name="Moy G.W."/>
            <person name="Vacquier V.D."/>
        </authorList>
    </citation>
    <scope>NUCLEOTIDE SEQUENCE [LARGE SCALE GENOMIC DNA]</scope>
    <source>
        <strain evidence="1 2">ASpG1</strain>
    </source>
</reference>
<dbReference type="EMBL" id="FTMS01000018">
    <property type="protein sequence ID" value="SIQ91911.1"/>
    <property type="molecule type" value="Genomic_DNA"/>
</dbReference>
<dbReference type="Proteomes" id="UP000186400">
    <property type="component" value="Unassembled WGS sequence"/>
</dbReference>
<dbReference type="Gene3D" id="3.40.30.10">
    <property type="entry name" value="Glutaredoxin"/>
    <property type="match status" value="1"/>
</dbReference>
<accession>A0A1N6WPG4</accession>
<protein>
    <submittedName>
        <fullName evidence="1">Thioredoxin-like [2Fe-2S] ferredoxin</fullName>
    </submittedName>
</protein>